<dbReference type="AlphaFoldDB" id="A0A0E9UHQ0"/>
<reference evidence="1" key="2">
    <citation type="journal article" date="2015" name="Fish Shellfish Immunol.">
        <title>Early steps in the European eel (Anguilla anguilla)-Vibrio vulnificus interaction in the gills: Role of the RtxA13 toxin.</title>
        <authorList>
            <person name="Callol A."/>
            <person name="Pajuelo D."/>
            <person name="Ebbesson L."/>
            <person name="Teles M."/>
            <person name="MacKenzie S."/>
            <person name="Amaro C."/>
        </authorList>
    </citation>
    <scope>NUCLEOTIDE SEQUENCE</scope>
</reference>
<organism evidence="1">
    <name type="scientific">Anguilla anguilla</name>
    <name type="common">European freshwater eel</name>
    <name type="synonym">Muraena anguilla</name>
    <dbReference type="NCBI Taxonomy" id="7936"/>
    <lineage>
        <taxon>Eukaryota</taxon>
        <taxon>Metazoa</taxon>
        <taxon>Chordata</taxon>
        <taxon>Craniata</taxon>
        <taxon>Vertebrata</taxon>
        <taxon>Euteleostomi</taxon>
        <taxon>Actinopterygii</taxon>
        <taxon>Neopterygii</taxon>
        <taxon>Teleostei</taxon>
        <taxon>Anguilliformes</taxon>
        <taxon>Anguillidae</taxon>
        <taxon>Anguilla</taxon>
    </lineage>
</organism>
<accession>A0A0E9UHQ0</accession>
<dbReference type="EMBL" id="GBXM01043326">
    <property type="protein sequence ID" value="JAH65251.1"/>
    <property type="molecule type" value="Transcribed_RNA"/>
</dbReference>
<evidence type="ECO:0000313" key="1">
    <source>
        <dbReference type="EMBL" id="JAH65251.1"/>
    </source>
</evidence>
<protein>
    <submittedName>
        <fullName evidence="1">Uncharacterized protein</fullName>
    </submittedName>
</protein>
<name>A0A0E9UHQ0_ANGAN</name>
<reference evidence="1" key="1">
    <citation type="submission" date="2014-11" db="EMBL/GenBank/DDBJ databases">
        <authorList>
            <person name="Amaro Gonzalez C."/>
        </authorList>
    </citation>
    <scope>NUCLEOTIDE SEQUENCE</scope>
</reference>
<proteinExistence type="predicted"/>
<sequence length="33" mass="3967">MVQTRAGFFPKIKLNLRLIIMILKLKRNRVLKN</sequence>